<gene>
    <name evidence="1" type="ORF">PHMEG_00018632</name>
</gene>
<dbReference type="AlphaFoldDB" id="A0A225VTY6"/>
<evidence type="ECO:0000313" key="1">
    <source>
        <dbReference type="EMBL" id="OWZ08775.1"/>
    </source>
</evidence>
<organism evidence="1 2">
    <name type="scientific">Phytophthora megakarya</name>
    <dbReference type="NCBI Taxonomy" id="4795"/>
    <lineage>
        <taxon>Eukaryota</taxon>
        <taxon>Sar</taxon>
        <taxon>Stramenopiles</taxon>
        <taxon>Oomycota</taxon>
        <taxon>Peronosporomycetes</taxon>
        <taxon>Peronosporales</taxon>
        <taxon>Peronosporaceae</taxon>
        <taxon>Phytophthora</taxon>
    </lineage>
</organism>
<dbReference type="Proteomes" id="UP000198211">
    <property type="component" value="Unassembled WGS sequence"/>
</dbReference>
<reference evidence="2" key="1">
    <citation type="submission" date="2017-03" db="EMBL/GenBank/DDBJ databases">
        <title>Phytopthora megakarya and P. palmivora, two closely related causual agents of cacao black pod achieved similar genome size and gene model numbers by different mechanisms.</title>
        <authorList>
            <person name="Ali S."/>
            <person name="Shao J."/>
            <person name="Larry D.J."/>
            <person name="Kronmiller B."/>
            <person name="Shen D."/>
            <person name="Strem M.D."/>
            <person name="Melnick R.L."/>
            <person name="Guiltinan M.J."/>
            <person name="Tyler B.M."/>
            <person name="Meinhardt L.W."/>
            <person name="Bailey B.A."/>
        </authorList>
    </citation>
    <scope>NUCLEOTIDE SEQUENCE [LARGE SCALE GENOMIC DNA]</scope>
    <source>
        <strain evidence="2">zdho120</strain>
    </source>
</reference>
<protein>
    <submittedName>
        <fullName evidence="1">Uncharacterized protein</fullName>
    </submittedName>
</protein>
<name>A0A225VTY6_9STRA</name>
<proteinExistence type="predicted"/>
<evidence type="ECO:0000313" key="2">
    <source>
        <dbReference type="Proteomes" id="UP000198211"/>
    </source>
</evidence>
<sequence>MKCQMIVNLQTMPVSNQFITVQSIWHFEIYMNIYLQTGKIWKYTSIRSHNFLSFTIRFHYRERNLLLEAETSYKHDALVASVDTLHQLNADQKAVFDKMTPVEPENRFYWKHSSHTFGKKDVALAVAGCGVAAQLLTGGGRLILRSNYP</sequence>
<accession>A0A225VTY6</accession>
<keyword evidence="2" id="KW-1185">Reference proteome</keyword>
<dbReference type="EMBL" id="NBNE01003027">
    <property type="protein sequence ID" value="OWZ08775.1"/>
    <property type="molecule type" value="Genomic_DNA"/>
</dbReference>
<comment type="caution">
    <text evidence="1">The sequence shown here is derived from an EMBL/GenBank/DDBJ whole genome shotgun (WGS) entry which is preliminary data.</text>
</comment>